<dbReference type="AlphaFoldDB" id="A0ABD1Q740"/>
<protein>
    <submittedName>
        <fullName evidence="9">Ethylene-responsive transcription factor ABR1-like</fullName>
    </submittedName>
</protein>
<feature type="compositionally biased region" description="Low complexity" evidence="7">
    <location>
        <begin position="160"/>
        <end position="170"/>
    </location>
</feature>
<feature type="region of interest" description="Disordered" evidence="7">
    <location>
        <begin position="334"/>
        <end position="375"/>
    </location>
</feature>
<comment type="caution">
    <text evidence="9">The sequence shown here is derived from an EMBL/GenBank/DDBJ whole genome shotgun (WGS) entry which is preliminary data.</text>
</comment>
<reference evidence="10" key="1">
    <citation type="submission" date="2024-07" db="EMBL/GenBank/DDBJ databases">
        <title>Two chromosome-level genome assemblies of Korean endemic species Abeliophyllum distichum and Forsythia ovata (Oleaceae).</title>
        <authorList>
            <person name="Jang H."/>
        </authorList>
    </citation>
    <scope>NUCLEOTIDE SEQUENCE [LARGE SCALE GENOMIC DNA]</scope>
</reference>
<evidence type="ECO:0000256" key="4">
    <source>
        <dbReference type="ARBA" id="ARBA00023125"/>
    </source>
</evidence>
<comment type="subcellular location">
    <subcellularLocation>
        <location evidence="1">Nucleus</location>
    </subcellularLocation>
</comment>
<dbReference type="InterPro" id="IPR044808">
    <property type="entry name" value="ERF_plant"/>
</dbReference>
<gene>
    <name evidence="9" type="ORF">Adt_39810</name>
</gene>
<organism evidence="9 10">
    <name type="scientific">Abeliophyllum distichum</name>
    <dbReference type="NCBI Taxonomy" id="126358"/>
    <lineage>
        <taxon>Eukaryota</taxon>
        <taxon>Viridiplantae</taxon>
        <taxon>Streptophyta</taxon>
        <taxon>Embryophyta</taxon>
        <taxon>Tracheophyta</taxon>
        <taxon>Spermatophyta</taxon>
        <taxon>Magnoliopsida</taxon>
        <taxon>eudicotyledons</taxon>
        <taxon>Gunneridae</taxon>
        <taxon>Pentapetalae</taxon>
        <taxon>asterids</taxon>
        <taxon>lamiids</taxon>
        <taxon>Lamiales</taxon>
        <taxon>Oleaceae</taxon>
        <taxon>Forsythieae</taxon>
        <taxon>Abeliophyllum</taxon>
    </lineage>
</organism>
<dbReference type="PRINTS" id="PR00367">
    <property type="entry name" value="ETHRSPELEMNT"/>
</dbReference>
<dbReference type="Gene3D" id="3.30.730.10">
    <property type="entry name" value="AP2/ERF domain"/>
    <property type="match status" value="1"/>
</dbReference>
<evidence type="ECO:0000313" key="9">
    <source>
        <dbReference type="EMBL" id="KAL2471674.1"/>
    </source>
</evidence>
<dbReference type="GO" id="GO:0003677">
    <property type="term" value="F:DNA binding"/>
    <property type="evidence" value="ECO:0007669"/>
    <property type="project" value="UniProtKB-KW"/>
</dbReference>
<dbReference type="EMBL" id="JBFOLK010000012">
    <property type="protein sequence ID" value="KAL2471674.1"/>
    <property type="molecule type" value="Genomic_DNA"/>
</dbReference>
<keyword evidence="3" id="KW-0805">Transcription regulation</keyword>
<dbReference type="Proteomes" id="UP001604336">
    <property type="component" value="Unassembled WGS sequence"/>
</dbReference>
<dbReference type="Pfam" id="PF00847">
    <property type="entry name" value="AP2"/>
    <property type="match status" value="1"/>
</dbReference>
<evidence type="ECO:0000256" key="1">
    <source>
        <dbReference type="ARBA" id="ARBA00004123"/>
    </source>
</evidence>
<feature type="compositionally biased region" description="Polar residues" evidence="7">
    <location>
        <begin position="334"/>
        <end position="356"/>
    </location>
</feature>
<dbReference type="SUPFAM" id="SSF54171">
    <property type="entry name" value="DNA-binding domain"/>
    <property type="match status" value="1"/>
</dbReference>
<keyword evidence="10" id="KW-1185">Reference proteome</keyword>
<dbReference type="SMART" id="SM00380">
    <property type="entry name" value="AP2"/>
    <property type="match status" value="1"/>
</dbReference>
<evidence type="ECO:0000259" key="8">
    <source>
        <dbReference type="PROSITE" id="PS51032"/>
    </source>
</evidence>
<evidence type="ECO:0000256" key="5">
    <source>
        <dbReference type="ARBA" id="ARBA00023163"/>
    </source>
</evidence>
<keyword evidence="6" id="KW-0539">Nucleus</keyword>
<keyword evidence="4" id="KW-0238">DNA-binding</keyword>
<feature type="region of interest" description="Disordered" evidence="7">
    <location>
        <begin position="141"/>
        <end position="194"/>
    </location>
</feature>
<evidence type="ECO:0000256" key="3">
    <source>
        <dbReference type="ARBA" id="ARBA00023015"/>
    </source>
</evidence>
<dbReference type="InterPro" id="IPR016177">
    <property type="entry name" value="DNA-bd_dom_sf"/>
</dbReference>
<keyword evidence="5" id="KW-0804">Transcription</keyword>
<accession>A0ABD1Q740</accession>
<dbReference type="InterPro" id="IPR001471">
    <property type="entry name" value="AP2/ERF_dom"/>
</dbReference>
<evidence type="ECO:0000313" key="10">
    <source>
        <dbReference type="Proteomes" id="UP001604336"/>
    </source>
</evidence>
<name>A0ABD1Q740_9LAMI</name>
<dbReference type="FunFam" id="3.30.730.10:FF:000001">
    <property type="entry name" value="Ethylene-responsive transcription factor 2"/>
    <property type="match status" value="1"/>
</dbReference>
<feature type="domain" description="AP2/ERF" evidence="8">
    <location>
        <begin position="192"/>
        <end position="249"/>
    </location>
</feature>
<dbReference type="GO" id="GO:0005634">
    <property type="term" value="C:nucleus"/>
    <property type="evidence" value="ECO:0007669"/>
    <property type="project" value="UniProtKB-SubCell"/>
</dbReference>
<dbReference type="InterPro" id="IPR036955">
    <property type="entry name" value="AP2/ERF_dom_sf"/>
</dbReference>
<dbReference type="PROSITE" id="PS51032">
    <property type="entry name" value="AP2_ERF"/>
    <property type="match status" value="1"/>
</dbReference>
<keyword evidence="2" id="KW-0611">Plant defense</keyword>
<dbReference type="GO" id="GO:0006952">
    <property type="term" value="P:defense response"/>
    <property type="evidence" value="ECO:0007669"/>
    <property type="project" value="UniProtKB-KW"/>
</dbReference>
<dbReference type="PANTHER" id="PTHR31190:SF421">
    <property type="entry name" value="ETHYLENE-RESPONSIVE TRANSCRIPTION FACTOR ERF110"/>
    <property type="match status" value="1"/>
</dbReference>
<proteinExistence type="predicted"/>
<sequence length="375" mass="40823">MFLFTVANPRDSGEFARFSAPDDTDTTITTTTTTTVTAATTPNVSYYQMQQQEQPDYLFPGPQPQPVAQMFSEYSQSRERSAMVTALTHVISGRSYGGDLGNIYSSNLPSFSSPSSGWAGYKRGRDAEDIPEQFLNVHRSFGESSSSSVKSEPDSGTSITATATATAAAAEQTPQTELFGASHEETGERRRRYRGVRQRPWGKWAAEIRDPHKAARVWLGTFETAEAAARAYDEAALRFRGNRAKLNFPENVRNLPPHHFSHSTQLAISATPAPPIAVTPPPLTAAVAPAFMQPQTSQIPENISSDYWEYSQLLQSSDDFPINLLDQMFYATSASSSGGQSVNFRPQGNQTNGNNTSFPAPSSTSSSQYPPSSSS</sequence>
<evidence type="ECO:0000256" key="2">
    <source>
        <dbReference type="ARBA" id="ARBA00022821"/>
    </source>
</evidence>
<evidence type="ECO:0000256" key="6">
    <source>
        <dbReference type="ARBA" id="ARBA00023242"/>
    </source>
</evidence>
<feature type="compositionally biased region" description="Low complexity" evidence="7">
    <location>
        <begin position="357"/>
        <end position="375"/>
    </location>
</feature>
<dbReference type="PANTHER" id="PTHR31190">
    <property type="entry name" value="DNA-BINDING DOMAIN"/>
    <property type="match status" value="1"/>
</dbReference>
<dbReference type="CDD" id="cd00018">
    <property type="entry name" value="AP2"/>
    <property type="match status" value="1"/>
</dbReference>
<evidence type="ECO:0000256" key="7">
    <source>
        <dbReference type="SAM" id="MobiDB-lite"/>
    </source>
</evidence>